<dbReference type="InterPro" id="IPR002078">
    <property type="entry name" value="Sigma_54_int"/>
</dbReference>
<accession>A0A7T7XQA9</accession>
<feature type="modified residue" description="4-aspartylphosphate" evidence="7">
    <location>
        <position position="52"/>
    </location>
</feature>
<dbReference type="GO" id="GO:0003677">
    <property type="term" value="F:DNA binding"/>
    <property type="evidence" value="ECO:0007669"/>
    <property type="project" value="UniProtKB-KW"/>
</dbReference>
<evidence type="ECO:0000259" key="9">
    <source>
        <dbReference type="PROSITE" id="PS50110"/>
    </source>
</evidence>
<keyword evidence="11" id="KW-1185">Reference proteome</keyword>
<name>A0A7T7XQA9_9SPIR</name>
<dbReference type="KEGG" id="bhc:JFL75_06250"/>
<proteinExistence type="predicted"/>
<sequence>MTAILIIDDEQGIRTTLASILEDEKYRVFTAEDAVIGLEVLENETINLVFLDVLLPNLGGLEALERIKSRWSDLEVVMISGHANVDMAVRAVKLGAFDFLEKPLSLDKVLTVCRNALTIQKLKEENTDLRKHAVIPKDEIIGTSKGIHQVKTMIKQAAGSDARILITGENGTGKELVARAIHNGSSRAGKAFVEVNCAAIPDTLIESELFGHEKGAFTDAIATRKGRFEIASGGTLFLDEIGDMSLSAQAKVLRVLQEQTIERVGGEKTITVDVRVVAATNKDLEKECEAGRFRQDLFFRLNVIPIFMPPLRDRPEDIPMLLNHFLSELGAEKINFTPEITEFFSSYNWPGNIRELKNLAERIAVMAGSGTIGVEMIANLMQRPLGGAPEKEEKNISKSFNSELPSGIFNVGYNEAKELFEKSYLTYKFSQNGYIISKTAEDIGIYPSNLHAKLRKYGIRTER</sequence>
<evidence type="ECO:0000259" key="8">
    <source>
        <dbReference type="PROSITE" id="PS50045"/>
    </source>
</evidence>
<dbReference type="FunFam" id="3.40.50.300:FF:000006">
    <property type="entry name" value="DNA-binding transcriptional regulator NtrC"/>
    <property type="match status" value="1"/>
</dbReference>
<dbReference type="SMART" id="SM00448">
    <property type="entry name" value="REC"/>
    <property type="match status" value="1"/>
</dbReference>
<dbReference type="PROSITE" id="PS00676">
    <property type="entry name" value="SIGMA54_INTERACT_2"/>
    <property type="match status" value="1"/>
</dbReference>
<feature type="domain" description="Response regulatory" evidence="9">
    <location>
        <begin position="3"/>
        <end position="117"/>
    </location>
</feature>
<dbReference type="InterPro" id="IPR001789">
    <property type="entry name" value="Sig_transdc_resp-reg_receiver"/>
</dbReference>
<dbReference type="EMBL" id="CP067089">
    <property type="protein sequence ID" value="QQO10512.1"/>
    <property type="molecule type" value="Genomic_DNA"/>
</dbReference>
<keyword evidence="1 7" id="KW-0597">Phosphoprotein</keyword>
<evidence type="ECO:0000313" key="11">
    <source>
        <dbReference type="Proteomes" id="UP000595917"/>
    </source>
</evidence>
<dbReference type="RefSeq" id="WP_215627816.1">
    <property type="nucleotide sequence ID" value="NZ_CP067089.2"/>
</dbReference>
<feature type="domain" description="Sigma-54 factor interaction" evidence="8">
    <location>
        <begin position="140"/>
        <end position="365"/>
    </location>
</feature>
<dbReference type="AlphaFoldDB" id="A0A7T7XQA9"/>
<dbReference type="SMART" id="SM00382">
    <property type="entry name" value="AAA"/>
    <property type="match status" value="1"/>
</dbReference>
<evidence type="ECO:0000256" key="4">
    <source>
        <dbReference type="ARBA" id="ARBA00023015"/>
    </source>
</evidence>
<dbReference type="Gene3D" id="1.10.10.60">
    <property type="entry name" value="Homeodomain-like"/>
    <property type="match status" value="1"/>
</dbReference>
<dbReference type="PANTHER" id="PTHR32071">
    <property type="entry name" value="TRANSCRIPTIONAL REGULATORY PROTEIN"/>
    <property type="match status" value="1"/>
</dbReference>
<dbReference type="Pfam" id="PF00072">
    <property type="entry name" value="Response_reg"/>
    <property type="match status" value="1"/>
</dbReference>
<dbReference type="Proteomes" id="UP000595917">
    <property type="component" value="Chromosome"/>
</dbReference>
<dbReference type="InterPro" id="IPR058031">
    <property type="entry name" value="AAA_lid_NorR"/>
</dbReference>
<keyword evidence="4" id="KW-0805">Transcription regulation</keyword>
<dbReference type="PROSITE" id="PS50045">
    <property type="entry name" value="SIGMA54_INTERACT_4"/>
    <property type="match status" value="1"/>
</dbReference>
<evidence type="ECO:0000256" key="5">
    <source>
        <dbReference type="ARBA" id="ARBA00023125"/>
    </source>
</evidence>
<gene>
    <name evidence="10" type="ORF">JFL75_06250</name>
</gene>
<dbReference type="Pfam" id="PF00158">
    <property type="entry name" value="Sigma54_activat"/>
    <property type="match status" value="1"/>
</dbReference>
<dbReference type="Gene3D" id="1.10.8.60">
    <property type="match status" value="1"/>
</dbReference>
<organism evidence="10 11">
    <name type="scientific">Breznakiella homolactica</name>
    <dbReference type="NCBI Taxonomy" id="2798577"/>
    <lineage>
        <taxon>Bacteria</taxon>
        <taxon>Pseudomonadati</taxon>
        <taxon>Spirochaetota</taxon>
        <taxon>Spirochaetia</taxon>
        <taxon>Spirochaetales</taxon>
        <taxon>Breznakiellaceae</taxon>
        <taxon>Breznakiella</taxon>
    </lineage>
</organism>
<dbReference type="SUPFAM" id="SSF46689">
    <property type="entry name" value="Homeodomain-like"/>
    <property type="match status" value="1"/>
</dbReference>
<dbReference type="InterPro" id="IPR027417">
    <property type="entry name" value="P-loop_NTPase"/>
</dbReference>
<evidence type="ECO:0000256" key="2">
    <source>
        <dbReference type="ARBA" id="ARBA00022741"/>
    </source>
</evidence>
<dbReference type="SUPFAM" id="SSF52540">
    <property type="entry name" value="P-loop containing nucleoside triphosphate hydrolases"/>
    <property type="match status" value="1"/>
</dbReference>
<keyword evidence="5" id="KW-0238">DNA-binding</keyword>
<dbReference type="SUPFAM" id="SSF52172">
    <property type="entry name" value="CheY-like"/>
    <property type="match status" value="1"/>
</dbReference>
<keyword evidence="3" id="KW-0067">ATP-binding</keyword>
<keyword evidence="6" id="KW-0804">Transcription</keyword>
<reference evidence="10" key="1">
    <citation type="submission" date="2021-01" db="EMBL/GenBank/DDBJ databases">
        <title>Description of Breznakiella homolactica.</title>
        <authorList>
            <person name="Song Y."/>
            <person name="Brune A."/>
        </authorList>
    </citation>
    <scope>NUCLEOTIDE SEQUENCE</scope>
    <source>
        <strain evidence="10">RmG30</strain>
    </source>
</reference>
<dbReference type="Gene3D" id="3.40.50.2300">
    <property type="match status" value="1"/>
</dbReference>
<dbReference type="GO" id="GO:0005524">
    <property type="term" value="F:ATP binding"/>
    <property type="evidence" value="ECO:0007669"/>
    <property type="project" value="UniProtKB-KW"/>
</dbReference>
<evidence type="ECO:0000313" key="10">
    <source>
        <dbReference type="EMBL" id="QQO10512.1"/>
    </source>
</evidence>
<dbReference type="Pfam" id="PF25601">
    <property type="entry name" value="AAA_lid_14"/>
    <property type="match status" value="1"/>
</dbReference>
<evidence type="ECO:0000256" key="7">
    <source>
        <dbReference type="PROSITE-ProRule" id="PRU00169"/>
    </source>
</evidence>
<dbReference type="CDD" id="cd00009">
    <property type="entry name" value="AAA"/>
    <property type="match status" value="1"/>
</dbReference>
<dbReference type="PROSITE" id="PS50110">
    <property type="entry name" value="RESPONSE_REGULATORY"/>
    <property type="match status" value="1"/>
</dbReference>
<dbReference type="PROSITE" id="PS00688">
    <property type="entry name" value="SIGMA54_INTERACT_3"/>
    <property type="match status" value="1"/>
</dbReference>
<dbReference type="Gene3D" id="3.40.50.300">
    <property type="entry name" value="P-loop containing nucleotide triphosphate hydrolases"/>
    <property type="match status" value="1"/>
</dbReference>
<dbReference type="InterPro" id="IPR011006">
    <property type="entry name" value="CheY-like_superfamily"/>
</dbReference>
<dbReference type="InterPro" id="IPR025943">
    <property type="entry name" value="Sigma_54_int_dom_ATP-bd_2"/>
</dbReference>
<evidence type="ECO:0000256" key="3">
    <source>
        <dbReference type="ARBA" id="ARBA00022840"/>
    </source>
</evidence>
<dbReference type="InterPro" id="IPR025944">
    <property type="entry name" value="Sigma_54_int_dom_CS"/>
</dbReference>
<dbReference type="GO" id="GO:0000160">
    <property type="term" value="P:phosphorelay signal transduction system"/>
    <property type="evidence" value="ECO:0007669"/>
    <property type="project" value="InterPro"/>
</dbReference>
<evidence type="ECO:0000256" key="1">
    <source>
        <dbReference type="ARBA" id="ARBA00022553"/>
    </source>
</evidence>
<dbReference type="InterPro" id="IPR003593">
    <property type="entry name" value="AAA+_ATPase"/>
</dbReference>
<keyword evidence="2" id="KW-0547">Nucleotide-binding</keyword>
<dbReference type="PANTHER" id="PTHR32071:SF17">
    <property type="entry name" value="TRANSCRIPTIONAL REGULATOR (NTRC FAMILY)"/>
    <property type="match status" value="1"/>
</dbReference>
<protein>
    <submittedName>
        <fullName evidence="10">Sigma-54-dependent Fis family transcriptional regulator</fullName>
    </submittedName>
</protein>
<dbReference type="GO" id="GO:0006355">
    <property type="term" value="P:regulation of DNA-templated transcription"/>
    <property type="evidence" value="ECO:0007669"/>
    <property type="project" value="InterPro"/>
</dbReference>
<evidence type="ECO:0000256" key="6">
    <source>
        <dbReference type="ARBA" id="ARBA00023163"/>
    </source>
</evidence>
<dbReference type="InterPro" id="IPR009057">
    <property type="entry name" value="Homeodomain-like_sf"/>
</dbReference>